<dbReference type="AlphaFoldDB" id="A0A0S6Z213"/>
<dbReference type="PANTHER" id="PTHR23088">
    <property type="entry name" value="NITRILASE-RELATED"/>
    <property type="match status" value="1"/>
</dbReference>
<evidence type="ECO:0000313" key="2">
    <source>
        <dbReference type="EMBL" id="GAN44558.1"/>
    </source>
</evidence>
<dbReference type="PROSITE" id="PS50263">
    <property type="entry name" value="CN_HYDROLASE"/>
    <property type="match status" value="1"/>
</dbReference>
<dbReference type="HOGENOM" id="CLU_030130_5_0_6"/>
<dbReference type="RefSeq" id="WP_062536246.1">
    <property type="nucleotide sequence ID" value="NZ_DF970179.1"/>
</dbReference>
<dbReference type="Gene3D" id="3.60.110.10">
    <property type="entry name" value="Carbon-nitrogen hydrolase"/>
    <property type="match status" value="1"/>
</dbReference>
<dbReference type="CDD" id="cd07574">
    <property type="entry name" value="nitrilase_Rim1_like"/>
    <property type="match status" value="1"/>
</dbReference>
<dbReference type="SUPFAM" id="SSF56317">
    <property type="entry name" value="Carbon-nitrogen hydrolase"/>
    <property type="match status" value="1"/>
</dbReference>
<dbReference type="OrthoDB" id="9811121at2"/>
<evidence type="ECO:0000259" key="1">
    <source>
        <dbReference type="PROSITE" id="PS50263"/>
    </source>
</evidence>
<dbReference type="EMBL" id="DF952378">
    <property type="protein sequence ID" value="GAN44558.1"/>
    <property type="molecule type" value="Genomic_DNA"/>
</dbReference>
<accession>A0A0S6Z213</accession>
<gene>
    <name evidence="2" type="ORF">MBSD_1093</name>
</gene>
<reference evidence="2" key="1">
    <citation type="submission" date="2015-03" db="EMBL/GenBank/DDBJ databases">
        <title>Draft genome sequence of Mizugakiibacter sediminis skMP5.</title>
        <authorList>
            <person name="Watanabe T."/>
            <person name="Kojima H."/>
            <person name="Fukui M."/>
        </authorList>
    </citation>
    <scope>NUCLEOTIDE SEQUENCE</scope>
    <source>
        <strain evidence="2">SkMP5</strain>
    </source>
</reference>
<sequence>MRIALAQWPIGAPASFEVFAERIRREVGGVAAQGARIVVLPEYLALELAYAFGPEVCADFAASLAAVDGLREAWRTLFAELARRHRIHLLAGTFLERADGGRYRNRAWLFAPDGAAGFQDKLTLTGFEKQAGIIEPGDALRVFETGFGRIGIAVCYDSEFPHYARAQAEAGMRLLLVPSCTDTEAGATRVRVGCMARALENQIYVAQSVTAGVVAWSPALDVNTGRAAVYAPADRGLPDRGIVAEAAPGVTWLLADLDFAPLDAVRAIGQVAGAADWDAQQRPGVLRAAVTRL</sequence>
<dbReference type="InterPro" id="IPR003010">
    <property type="entry name" value="C-N_Hydrolase"/>
</dbReference>
<name>A0A0S6Z213_9GAMM</name>
<protein>
    <submittedName>
        <fullName evidence="2">Nitrilase</fullName>
    </submittedName>
</protein>
<proteinExistence type="predicted"/>
<dbReference type="Pfam" id="PF00795">
    <property type="entry name" value="CN_hydrolase"/>
    <property type="match status" value="1"/>
</dbReference>
<dbReference type="InterPro" id="IPR036526">
    <property type="entry name" value="C-N_Hydrolase_sf"/>
</dbReference>
<organism evidence="2">
    <name type="scientific">Mizugakiibacter sediminis</name>
    <dbReference type="NCBI Taxonomy" id="1475481"/>
    <lineage>
        <taxon>Bacteria</taxon>
        <taxon>Pseudomonadati</taxon>
        <taxon>Pseudomonadota</taxon>
        <taxon>Gammaproteobacteria</taxon>
        <taxon>Lysobacterales</taxon>
        <taxon>Rhodanobacteraceae</taxon>
        <taxon>Mizugakiibacter</taxon>
    </lineage>
</organism>
<dbReference type="PANTHER" id="PTHR23088:SF50">
    <property type="entry name" value="HYDROLASE YHCX"/>
    <property type="match status" value="1"/>
</dbReference>
<feature type="domain" description="CN hydrolase" evidence="1">
    <location>
        <begin position="1"/>
        <end position="259"/>
    </location>
</feature>